<comment type="similarity">
    <text evidence="2">Belongs to the methyl-accepting chemotaxis (MCP) protein family.</text>
</comment>
<evidence type="ECO:0000313" key="5">
    <source>
        <dbReference type="EMBL" id="AWN46923.1"/>
    </source>
</evidence>
<dbReference type="InterPro" id="IPR035965">
    <property type="entry name" value="PAS-like_dom_sf"/>
</dbReference>
<name>A0A2U8WLB3_9HYPH</name>
<dbReference type="GO" id="GO:0016020">
    <property type="term" value="C:membrane"/>
    <property type="evidence" value="ECO:0007669"/>
    <property type="project" value="InterPro"/>
</dbReference>
<dbReference type="PANTHER" id="PTHR32089">
    <property type="entry name" value="METHYL-ACCEPTING CHEMOTAXIS PROTEIN MCPB"/>
    <property type="match status" value="1"/>
</dbReference>
<keyword evidence="1 3" id="KW-0807">Transducer</keyword>
<sequence length="435" mass="45988">MIACGDLTVLPFLRKRKRSVANGLAPSLSLHVLQHMPCAVFVVDLRTDHYGVVFTNEAFAKSMGVASPRDLLGRSVDSFFHRQQPDGKTNHDVSPEFVGGMQERGWHKATVNFTRHDGSAFEVDVHAVVTTHDGVPYAVAFVDDSDRVEQEAEKKREMTRLAAQFEASVGQVVEAVKTSSSQLAGLASTLSSASQHASHRSDATADAAEEARRNITTMSSATEELGSAIQEILRQVDGSSSFARNAVDEAARTLTLVDRLKAAATRIGDMVSMIAKIASQTNLLALNATIEAARAGEAGRGFAVVAAEVKALASETDKATAEITAQIALIQDVTQSTAEAIEQTTKQIREIAGMSTTATEAVMQQDAATGEITANMSQVASHAGKVSAGISDVAATVREVDAVASRVLGLASEMSFHSESLSAEATSFIETVKAA</sequence>
<dbReference type="Gene3D" id="1.10.287.950">
    <property type="entry name" value="Methyl-accepting chemotaxis protein"/>
    <property type="match status" value="1"/>
</dbReference>
<dbReference type="InterPro" id="IPR004090">
    <property type="entry name" value="Chemotax_Me-accpt_rcpt"/>
</dbReference>
<dbReference type="AlphaFoldDB" id="A0A2U8WLB3"/>
<proteinExistence type="inferred from homology"/>
<evidence type="ECO:0000256" key="2">
    <source>
        <dbReference type="ARBA" id="ARBA00029447"/>
    </source>
</evidence>
<organism evidence="5 6">
    <name type="scientific">Methylobacterium terrae</name>
    <dbReference type="NCBI Taxonomy" id="2202827"/>
    <lineage>
        <taxon>Bacteria</taxon>
        <taxon>Pseudomonadati</taxon>
        <taxon>Pseudomonadota</taxon>
        <taxon>Alphaproteobacteria</taxon>
        <taxon>Hyphomicrobiales</taxon>
        <taxon>Methylobacteriaceae</taxon>
        <taxon>Methylobacterium</taxon>
    </lineage>
</organism>
<evidence type="ECO:0000256" key="3">
    <source>
        <dbReference type="PROSITE-ProRule" id="PRU00284"/>
    </source>
</evidence>
<dbReference type="OrthoDB" id="9797364at2"/>
<evidence type="ECO:0000313" key="6">
    <source>
        <dbReference type="Proteomes" id="UP000245444"/>
    </source>
</evidence>
<dbReference type="Gene3D" id="3.30.450.20">
    <property type="entry name" value="PAS domain"/>
    <property type="match status" value="1"/>
</dbReference>
<gene>
    <name evidence="5" type="ORF">DK419_11870</name>
</gene>
<dbReference type="Pfam" id="PF00015">
    <property type="entry name" value="MCPsignal"/>
    <property type="match status" value="1"/>
</dbReference>
<dbReference type="PANTHER" id="PTHR32089:SF112">
    <property type="entry name" value="LYSOZYME-LIKE PROTEIN-RELATED"/>
    <property type="match status" value="1"/>
</dbReference>
<dbReference type="PRINTS" id="PR00260">
    <property type="entry name" value="CHEMTRNSDUCR"/>
</dbReference>
<accession>A0A2U8WLB3</accession>
<dbReference type="EMBL" id="CP029553">
    <property type="protein sequence ID" value="AWN46923.1"/>
    <property type="molecule type" value="Genomic_DNA"/>
</dbReference>
<reference evidence="5 6" key="1">
    <citation type="submission" date="2018-05" db="EMBL/GenBank/DDBJ databases">
        <title>Complete Genome Sequence of Methylobacterium sp. 17Sr1-28.</title>
        <authorList>
            <person name="Srinivasan S."/>
        </authorList>
    </citation>
    <scope>NUCLEOTIDE SEQUENCE [LARGE SCALE GENOMIC DNA]</scope>
    <source>
        <strain evidence="5 6">17Sr1-28</strain>
    </source>
</reference>
<dbReference type="InterPro" id="IPR004089">
    <property type="entry name" value="MCPsignal_dom"/>
</dbReference>
<dbReference type="SMART" id="SM00283">
    <property type="entry name" value="MA"/>
    <property type="match status" value="1"/>
</dbReference>
<dbReference type="GO" id="GO:0004888">
    <property type="term" value="F:transmembrane signaling receptor activity"/>
    <property type="evidence" value="ECO:0007669"/>
    <property type="project" value="InterPro"/>
</dbReference>
<evidence type="ECO:0000256" key="1">
    <source>
        <dbReference type="ARBA" id="ARBA00023224"/>
    </source>
</evidence>
<dbReference type="Pfam" id="PF13426">
    <property type="entry name" value="PAS_9"/>
    <property type="match status" value="1"/>
</dbReference>
<dbReference type="SUPFAM" id="SSF58104">
    <property type="entry name" value="Methyl-accepting chemotaxis protein (MCP) signaling domain"/>
    <property type="match status" value="1"/>
</dbReference>
<keyword evidence="6" id="KW-1185">Reference proteome</keyword>
<dbReference type="GO" id="GO:0006935">
    <property type="term" value="P:chemotaxis"/>
    <property type="evidence" value="ECO:0007669"/>
    <property type="project" value="InterPro"/>
</dbReference>
<dbReference type="InterPro" id="IPR000014">
    <property type="entry name" value="PAS"/>
</dbReference>
<dbReference type="SUPFAM" id="SSF55785">
    <property type="entry name" value="PYP-like sensor domain (PAS domain)"/>
    <property type="match status" value="1"/>
</dbReference>
<dbReference type="NCBIfam" id="TIGR00229">
    <property type="entry name" value="sensory_box"/>
    <property type="match status" value="1"/>
</dbReference>
<dbReference type="CDD" id="cd00130">
    <property type="entry name" value="PAS"/>
    <property type="match status" value="1"/>
</dbReference>
<dbReference type="GO" id="GO:0007165">
    <property type="term" value="P:signal transduction"/>
    <property type="evidence" value="ECO:0007669"/>
    <property type="project" value="UniProtKB-KW"/>
</dbReference>
<evidence type="ECO:0000259" key="4">
    <source>
        <dbReference type="PROSITE" id="PS50111"/>
    </source>
</evidence>
<dbReference type="KEGG" id="mtea:DK419_11870"/>
<feature type="domain" description="Methyl-accepting transducer" evidence="4">
    <location>
        <begin position="179"/>
        <end position="401"/>
    </location>
</feature>
<dbReference type="PROSITE" id="PS50111">
    <property type="entry name" value="CHEMOTAXIS_TRANSDUC_2"/>
    <property type="match status" value="1"/>
</dbReference>
<protein>
    <recommendedName>
        <fullName evidence="4">Methyl-accepting transducer domain-containing protein</fullName>
    </recommendedName>
</protein>
<dbReference type="Proteomes" id="UP000245444">
    <property type="component" value="Chromosome"/>
</dbReference>